<dbReference type="RefSeq" id="WP_046047810.1">
    <property type="nucleotide sequence ID" value="NZ_LACD01000022.1"/>
</dbReference>
<evidence type="ECO:0000313" key="1">
    <source>
        <dbReference type="EMBL" id="KJZ41759.1"/>
    </source>
</evidence>
<organism evidence="1 2">
    <name type="scientific">Pseudomonas fluorescens</name>
    <dbReference type="NCBI Taxonomy" id="294"/>
    <lineage>
        <taxon>Bacteria</taxon>
        <taxon>Pseudomonadati</taxon>
        <taxon>Pseudomonadota</taxon>
        <taxon>Gammaproteobacteria</taxon>
        <taxon>Pseudomonadales</taxon>
        <taxon>Pseudomonadaceae</taxon>
        <taxon>Pseudomonas</taxon>
    </lineage>
</organism>
<accession>A0A0F4TCC2</accession>
<dbReference type="Proteomes" id="UP000033500">
    <property type="component" value="Unassembled WGS sequence"/>
</dbReference>
<dbReference type="AlphaFoldDB" id="A0A0F4TCC2"/>
<protein>
    <submittedName>
        <fullName evidence="1">Uncharacterized protein</fullName>
    </submittedName>
</protein>
<name>A0A0F4TCC2_PSEFL</name>
<dbReference type="PATRIC" id="fig|294.131.peg.2562"/>
<comment type="caution">
    <text evidence="1">The sequence shown here is derived from an EMBL/GenBank/DDBJ whole genome shotgun (WGS) entry which is preliminary data.</text>
</comment>
<proteinExistence type="predicted"/>
<dbReference type="EMBL" id="LACD01000022">
    <property type="protein sequence ID" value="KJZ41759.1"/>
    <property type="molecule type" value="Genomic_DNA"/>
</dbReference>
<sequence length="196" mass="21930">MSKFKLDNRTLQLLNAQVNLTETFNHVLRSAPKREALSFRLKVERSTSDTQFTVELGSERHSLTLKNEKKMHLKLADFIEEIANGPVDPSNTAELLTLPHSSRQYAQFDAENRQRVFELVRTGGSLSLDMGFELPVHVAIHRTQTRTGITTIMSIGVKRPRTKCFTVFGTDAEIYEKVAESINHLAAVATPAAHAA</sequence>
<gene>
    <name evidence="1" type="ORF">VC34_18470</name>
</gene>
<evidence type="ECO:0000313" key="2">
    <source>
        <dbReference type="Proteomes" id="UP000033500"/>
    </source>
</evidence>
<reference evidence="1 2" key="1">
    <citation type="submission" date="2015-03" db="EMBL/GenBank/DDBJ databases">
        <title>Comparative genomics of Pseudomonas insights into diversity of traits involved in vanlence and defense.</title>
        <authorList>
            <person name="Qin Y."/>
        </authorList>
    </citation>
    <scope>NUCLEOTIDE SEQUENCE [LARGE SCALE GENOMIC DNA]</scope>
    <source>
        <strain evidence="1 2">C3</strain>
    </source>
</reference>